<gene>
    <name evidence="1" type="ORF">PACILC2_28350</name>
</gene>
<evidence type="ECO:0000313" key="2">
    <source>
        <dbReference type="Proteomes" id="UP000680304"/>
    </source>
</evidence>
<comment type="caution">
    <text evidence="1">The sequence shown here is derived from an EMBL/GenBank/DDBJ whole genome shotgun (WGS) entry which is preliminary data.</text>
</comment>
<reference evidence="1 2" key="1">
    <citation type="submission" date="2021-04" db="EMBL/GenBank/DDBJ databases">
        <title>Draft genome sequence of Paenibacillus cisolokensis, LC2-13A.</title>
        <authorList>
            <person name="Uke A."/>
            <person name="Chhe C."/>
            <person name="Baramee S."/>
            <person name="Kosugi A."/>
        </authorList>
    </citation>
    <scope>NUCLEOTIDE SEQUENCE [LARGE SCALE GENOMIC DNA]</scope>
    <source>
        <strain evidence="1 2">LC2-13A</strain>
    </source>
</reference>
<proteinExistence type="predicted"/>
<dbReference type="RefSeq" id="WP_213529063.1">
    <property type="nucleotide sequence ID" value="NZ_BOVJ01000088.1"/>
</dbReference>
<evidence type="ECO:0000313" key="1">
    <source>
        <dbReference type="EMBL" id="GIQ64267.1"/>
    </source>
</evidence>
<dbReference type="Proteomes" id="UP000680304">
    <property type="component" value="Unassembled WGS sequence"/>
</dbReference>
<organism evidence="1 2">
    <name type="scientific">Paenibacillus cisolokensis</name>
    <dbReference type="NCBI Taxonomy" id="1658519"/>
    <lineage>
        <taxon>Bacteria</taxon>
        <taxon>Bacillati</taxon>
        <taxon>Bacillota</taxon>
        <taxon>Bacilli</taxon>
        <taxon>Bacillales</taxon>
        <taxon>Paenibacillaceae</taxon>
        <taxon>Paenibacillus</taxon>
    </lineage>
</organism>
<sequence length="118" mass="13159">MLLAIGLPMLASILATNARTERIVSDEAVRQASNLIYQGKTNLNNYFDMAYETTLLPYNDTQFGDTLYKILEQGRDDYLSEQVVNRSLLSIGNSMKEIYQVYLHAAAAEKGTLSSKAT</sequence>
<accession>A0ABQ4N7U4</accession>
<keyword evidence="2" id="KW-1185">Reference proteome</keyword>
<name>A0ABQ4N7U4_9BACL</name>
<dbReference type="EMBL" id="BOVJ01000088">
    <property type="protein sequence ID" value="GIQ64267.1"/>
    <property type="molecule type" value="Genomic_DNA"/>
</dbReference>
<protein>
    <submittedName>
        <fullName evidence="1">Uncharacterized protein</fullName>
    </submittedName>
</protein>